<evidence type="ECO:0000313" key="2">
    <source>
        <dbReference type="Proteomes" id="UP000031938"/>
    </source>
</evidence>
<dbReference type="AlphaFoldDB" id="A0A0C2VE99"/>
<sequence length="42" mass="4855">MFGILINKKVFAANIGLKTEKNKDLHEQEDMQIFILVNSHLI</sequence>
<protein>
    <submittedName>
        <fullName evidence="1">Uncharacterized protein</fullName>
    </submittedName>
</protein>
<dbReference type="Proteomes" id="UP000031938">
    <property type="component" value="Unassembled WGS sequence"/>
</dbReference>
<gene>
    <name evidence="1" type="ORF">KP78_18300</name>
</gene>
<dbReference type="PATRIC" id="fig|889306.3.peg.1844"/>
<dbReference type="EMBL" id="JXRP01000014">
    <property type="protein sequence ID" value="KIL47257.1"/>
    <property type="molecule type" value="Genomic_DNA"/>
</dbReference>
<evidence type="ECO:0000313" key="1">
    <source>
        <dbReference type="EMBL" id="KIL47257.1"/>
    </source>
</evidence>
<name>A0A0C2VE99_9BACL</name>
<keyword evidence="2" id="KW-1185">Reference proteome</keyword>
<comment type="caution">
    <text evidence="1">The sequence shown here is derived from an EMBL/GenBank/DDBJ whole genome shotgun (WGS) entry which is preliminary data.</text>
</comment>
<proteinExistence type="predicted"/>
<reference evidence="1 2" key="1">
    <citation type="submission" date="2015-01" db="EMBL/GenBank/DDBJ databases">
        <title>Genome sequencing of Jeotgalibacillus soli.</title>
        <authorList>
            <person name="Goh K.M."/>
            <person name="Chan K.-G."/>
            <person name="Yaakop A.S."/>
            <person name="Ee R."/>
            <person name="Gan H.M."/>
            <person name="Chan C.S."/>
        </authorList>
    </citation>
    <scope>NUCLEOTIDE SEQUENCE [LARGE SCALE GENOMIC DNA]</scope>
    <source>
        <strain evidence="1 2">P9</strain>
    </source>
</reference>
<accession>A0A0C2VE99</accession>
<organism evidence="1 2">
    <name type="scientific">Jeotgalibacillus soli</name>
    <dbReference type="NCBI Taxonomy" id="889306"/>
    <lineage>
        <taxon>Bacteria</taxon>
        <taxon>Bacillati</taxon>
        <taxon>Bacillota</taxon>
        <taxon>Bacilli</taxon>
        <taxon>Bacillales</taxon>
        <taxon>Caryophanaceae</taxon>
        <taxon>Jeotgalibacillus</taxon>
    </lineage>
</organism>